<evidence type="ECO:0000256" key="10">
    <source>
        <dbReference type="ARBA" id="ARBA00022734"/>
    </source>
</evidence>
<feature type="binding site" evidence="18">
    <location>
        <position position="419"/>
    </location>
    <ligand>
        <name>ATP</name>
        <dbReference type="ChEBI" id="CHEBI:30616"/>
    </ligand>
</feature>
<reference evidence="23" key="1">
    <citation type="journal article" date="2014" name="Science">
        <title>Ancient hybridizations among the ancestral genomes of bread wheat.</title>
        <authorList>
            <consortium name="International Wheat Genome Sequencing Consortium,"/>
            <person name="Marcussen T."/>
            <person name="Sandve S.R."/>
            <person name="Heier L."/>
            <person name="Spannagl M."/>
            <person name="Pfeifer M."/>
            <person name="Jakobsen K.S."/>
            <person name="Wulff B.B."/>
            <person name="Steuernagel B."/>
            <person name="Mayer K.F."/>
            <person name="Olsen O.A."/>
        </authorList>
    </citation>
    <scope>NUCLEOTIDE SEQUENCE [LARGE SCALE GENOMIC DNA]</scope>
    <source>
        <strain evidence="23">cv. AL8/78</strain>
    </source>
</reference>
<dbReference type="InterPro" id="IPR017441">
    <property type="entry name" value="Protein_kinase_ATP_BS"/>
</dbReference>
<dbReference type="PROSITE" id="PS00107">
    <property type="entry name" value="PROTEIN_KINASE_ATP"/>
    <property type="match status" value="1"/>
</dbReference>
<dbReference type="Gene3D" id="1.10.510.10">
    <property type="entry name" value="Transferase(Phosphotransferase) domain 1"/>
    <property type="match status" value="1"/>
</dbReference>
<comment type="subcellular location">
    <subcellularLocation>
        <location evidence="1">Cell membrane</location>
        <topology evidence="1">Single-pass type I membrane protein</topology>
    </subcellularLocation>
</comment>
<feature type="region of interest" description="Disordered" evidence="19">
    <location>
        <begin position="689"/>
        <end position="746"/>
    </location>
</feature>
<feature type="transmembrane region" description="Helical" evidence="20">
    <location>
        <begin position="47"/>
        <end position="68"/>
    </location>
</feature>
<evidence type="ECO:0000256" key="18">
    <source>
        <dbReference type="PROSITE-ProRule" id="PRU10141"/>
    </source>
</evidence>
<dbReference type="Gene3D" id="3.30.200.20">
    <property type="entry name" value="Phosphorylase Kinase, domain 1"/>
    <property type="match status" value="1"/>
</dbReference>
<evidence type="ECO:0000256" key="14">
    <source>
        <dbReference type="ARBA" id="ARBA00022989"/>
    </source>
</evidence>
<feature type="compositionally biased region" description="Polar residues" evidence="19">
    <location>
        <begin position="727"/>
        <end position="746"/>
    </location>
</feature>
<proteinExistence type="inferred from homology"/>
<evidence type="ECO:0000256" key="3">
    <source>
        <dbReference type="ARBA" id="ARBA00010217"/>
    </source>
</evidence>
<keyword evidence="6" id="KW-0723">Serine/threonine-protein kinase</keyword>
<keyword evidence="16" id="KW-0675">Receptor</keyword>
<keyword evidence="12" id="KW-0418">Kinase</keyword>
<keyword evidence="9" id="KW-0732">Signal</keyword>
<dbReference type="Gramene" id="AET6Gv20142700.1">
    <property type="protein sequence ID" value="AET6Gv20142700.1"/>
    <property type="gene ID" value="AET6Gv20142700"/>
</dbReference>
<evidence type="ECO:0000256" key="11">
    <source>
        <dbReference type="ARBA" id="ARBA00022741"/>
    </source>
</evidence>
<dbReference type="GO" id="GO:0004674">
    <property type="term" value="F:protein serine/threonine kinase activity"/>
    <property type="evidence" value="ECO:0007669"/>
    <property type="project" value="UniProtKB-KW"/>
</dbReference>
<evidence type="ECO:0000256" key="15">
    <source>
        <dbReference type="ARBA" id="ARBA00023136"/>
    </source>
</evidence>
<dbReference type="GO" id="GO:0002229">
    <property type="term" value="P:defense response to oomycetes"/>
    <property type="evidence" value="ECO:0007669"/>
    <property type="project" value="UniProtKB-ARBA"/>
</dbReference>
<feature type="domain" description="Protein kinase" evidence="21">
    <location>
        <begin position="390"/>
        <end position="664"/>
    </location>
</feature>
<organism evidence="22 23">
    <name type="scientific">Aegilops tauschii subsp. strangulata</name>
    <name type="common">Goatgrass</name>
    <dbReference type="NCBI Taxonomy" id="200361"/>
    <lineage>
        <taxon>Eukaryota</taxon>
        <taxon>Viridiplantae</taxon>
        <taxon>Streptophyta</taxon>
        <taxon>Embryophyta</taxon>
        <taxon>Tracheophyta</taxon>
        <taxon>Spermatophyta</taxon>
        <taxon>Magnoliopsida</taxon>
        <taxon>Liliopsida</taxon>
        <taxon>Poales</taxon>
        <taxon>Poaceae</taxon>
        <taxon>BOP clade</taxon>
        <taxon>Pooideae</taxon>
        <taxon>Triticodae</taxon>
        <taxon>Triticeae</taxon>
        <taxon>Triticinae</taxon>
        <taxon>Aegilops</taxon>
    </lineage>
</organism>
<reference evidence="22" key="4">
    <citation type="submission" date="2019-03" db="UniProtKB">
        <authorList>
            <consortium name="EnsemblPlants"/>
        </authorList>
    </citation>
    <scope>IDENTIFICATION</scope>
</reference>
<dbReference type="SUPFAM" id="SSF49899">
    <property type="entry name" value="Concanavalin A-like lectins/glucanases"/>
    <property type="match status" value="1"/>
</dbReference>
<dbReference type="PROSITE" id="PS00307">
    <property type="entry name" value="LECTIN_LEGUME_BETA"/>
    <property type="match status" value="1"/>
</dbReference>
<protein>
    <recommendedName>
        <fullName evidence="4">non-specific serine/threonine protein kinase</fullName>
        <ecNumber evidence="4">2.7.11.1</ecNumber>
    </recommendedName>
</protein>
<dbReference type="InterPro" id="IPR001220">
    <property type="entry name" value="Legume_lectin_dom"/>
</dbReference>
<evidence type="ECO:0000256" key="20">
    <source>
        <dbReference type="SAM" id="Phobius"/>
    </source>
</evidence>
<sequence>HHRQFYLGCPYKNNCSHVDHQTWFLISKSSCVHTTLMAMATPKCRPVLGLLLLAVSSCLPLAVTSLSFDYNFSAPGVLASADLKYMNDSAPVLDRIDLTNLSRSWSTGRVAHGQAVRLWDDGTGKAASFTTNFTFAVKSLNVTTSQGDGMAFFVGPYPPSMPTDATGGFLALFNNRGNPANTYFPPTVGVEFDTFRNVEWDPDDAVNHLGLNVNSISSKEYTPLPDGSFNGAMSASVTYDAGTATLSATLRLDDMPELSSYTVSAKVDWRAAGLTQDAAVGFSAAIGDYVEQHQIFSWSFESTLTDDIITSKRKKTGLVAGLVSTGIFIFVAVAAWLGYLQYLKSKSTHTQDTAEDSDAPLDQDMDDVFENGAGPRRFSYDELSRATRGFSDEEKLGEGGFGAVYRGYLQEQGLHVAIKRISKTSRQGRREYVAEVTIIGRLRHRNLVLLVGWCHKADELLLVYELMTNGSLDEHLYNSTSILTWPTRYKIILGTGSALLYLHQEWEQCVVHRDIKPSNIMLDASFNPKLGDFGLARLVDHSRGGYTTMLAGTKGYMDPECAVTSRASTETDVYSFGVVLLEVACGRRPIALLLEDEDRVVLVQWIQKLYGGGTLLDAADARLDGNFDAREMERVLVVGLWCVHPDYGFRPSIRQAMSALHFETPSPDLPPEMPVAMYAPPLGGYRSSYASSNGSSSTGNRSSISDRAAESRSFASADMNSRRRPTATPTNQAPGTEHVQSTNDSS</sequence>
<keyword evidence="15 20" id="KW-0472">Membrane</keyword>
<evidence type="ECO:0000256" key="6">
    <source>
        <dbReference type="ARBA" id="ARBA00022527"/>
    </source>
</evidence>
<keyword evidence="10" id="KW-0430">Lectin</keyword>
<keyword evidence="17" id="KW-0325">Glycoprotein</keyword>
<evidence type="ECO:0000256" key="8">
    <source>
        <dbReference type="ARBA" id="ARBA00022692"/>
    </source>
</evidence>
<dbReference type="InterPro" id="IPR013320">
    <property type="entry name" value="ConA-like_dom_sf"/>
</dbReference>
<keyword evidence="13 18" id="KW-0067">ATP-binding</keyword>
<evidence type="ECO:0000256" key="13">
    <source>
        <dbReference type="ARBA" id="ARBA00022840"/>
    </source>
</evidence>
<evidence type="ECO:0000256" key="19">
    <source>
        <dbReference type="SAM" id="MobiDB-lite"/>
    </source>
</evidence>
<evidence type="ECO:0000259" key="21">
    <source>
        <dbReference type="PROSITE" id="PS50011"/>
    </source>
</evidence>
<dbReference type="PROSITE" id="PS00108">
    <property type="entry name" value="PROTEIN_KINASE_ST"/>
    <property type="match status" value="1"/>
</dbReference>
<dbReference type="CDD" id="cd06899">
    <property type="entry name" value="lectin_legume_LecRK_Arcelin_ConA"/>
    <property type="match status" value="1"/>
</dbReference>
<feature type="compositionally biased region" description="Low complexity" evidence="19">
    <location>
        <begin position="689"/>
        <end position="705"/>
    </location>
</feature>
<dbReference type="PANTHER" id="PTHR27007">
    <property type="match status" value="1"/>
</dbReference>
<reference evidence="23" key="2">
    <citation type="journal article" date="2017" name="Nat. Plants">
        <title>The Aegilops tauschii genome reveals multiple impacts of transposons.</title>
        <authorList>
            <person name="Zhao G."/>
            <person name="Zou C."/>
            <person name="Li K."/>
            <person name="Wang K."/>
            <person name="Li T."/>
            <person name="Gao L."/>
            <person name="Zhang X."/>
            <person name="Wang H."/>
            <person name="Yang Z."/>
            <person name="Liu X."/>
            <person name="Jiang W."/>
            <person name="Mao L."/>
            <person name="Kong X."/>
            <person name="Jiao Y."/>
            <person name="Jia J."/>
        </authorList>
    </citation>
    <scope>NUCLEOTIDE SEQUENCE [LARGE SCALE GENOMIC DNA]</scope>
    <source>
        <strain evidence="23">cv. AL8/78</strain>
    </source>
</reference>
<dbReference type="Pfam" id="PF00069">
    <property type="entry name" value="Pkinase"/>
    <property type="match status" value="1"/>
</dbReference>
<dbReference type="InterPro" id="IPR050528">
    <property type="entry name" value="L-type_Lectin-RKs"/>
</dbReference>
<evidence type="ECO:0000256" key="9">
    <source>
        <dbReference type="ARBA" id="ARBA00022729"/>
    </source>
</evidence>
<dbReference type="GO" id="GO:0030246">
    <property type="term" value="F:carbohydrate binding"/>
    <property type="evidence" value="ECO:0007669"/>
    <property type="project" value="UniProtKB-KW"/>
</dbReference>
<dbReference type="EnsemblPlants" id="AET6Gv20142700.1">
    <property type="protein sequence ID" value="AET6Gv20142700.1"/>
    <property type="gene ID" value="AET6Gv20142700"/>
</dbReference>
<evidence type="ECO:0000256" key="17">
    <source>
        <dbReference type="ARBA" id="ARBA00023180"/>
    </source>
</evidence>
<evidence type="ECO:0000256" key="1">
    <source>
        <dbReference type="ARBA" id="ARBA00004251"/>
    </source>
</evidence>
<accession>A0A453MXY5</accession>
<dbReference type="InterPro" id="IPR008271">
    <property type="entry name" value="Ser/Thr_kinase_AS"/>
</dbReference>
<feature type="transmembrane region" description="Helical" evidence="20">
    <location>
        <begin position="318"/>
        <end position="339"/>
    </location>
</feature>
<keyword evidence="23" id="KW-1185">Reference proteome</keyword>
<dbReference type="FunFam" id="3.30.200.20:FF:000168">
    <property type="entry name" value="L-type lectin-domain containing receptor kinase IX.1"/>
    <property type="match status" value="1"/>
</dbReference>
<dbReference type="Gene3D" id="2.60.120.200">
    <property type="match status" value="1"/>
</dbReference>
<evidence type="ECO:0000256" key="2">
    <source>
        <dbReference type="ARBA" id="ARBA00008536"/>
    </source>
</evidence>
<keyword evidence="11 18" id="KW-0547">Nucleotide-binding</keyword>
<keyword evidence="5" id="KW-1003">Cell membrane</keyword>
<reference evidence="22" key="3">
    <citation type="journal article" date="2017" name="Nature">
        <title>Genome sequence of the progenitor of the wheat D genome Aegilops tauschii.</title>
        <authorList>
            <person name="Luo M.C."/>
            <person name="Gu Y.Q."/>
            <person name="Puiu D."/>
            <person name="Wang H."/>
            <person name="Twardziok S.O."/>
            <person name="Deal K.R."/>
            <person name="Huo N."/>
            <person name="Zhu T."/>
            <person name="Wang L."/>
            <person name="Wang Y."/>
            <person name="McGuire P.E."/>
            <person name="Liu S."/>
            <person name="Long H."/>
            <person name="Ramasamy R.K."/>
            <person name="Rodriguez J.C."/>
            <person name="Van S.L."/>
            <person name="Yuan L."/>
            <person name="Wang Z."/>
            <person name="Xia Z."/>
            <person name="Xiao L."/>
            <person name="Anderson O.D."/>
            <person name="Ouyang S."/>
            <person name="Liang Y."/>
            <person name="Zimin A.V."/>
            <person name="Pertea G."/>
            <person name="Qi P."/>
            <person name="Bennetzen J.L."/>
            <person name="Dai X."/>
            <person name="Dawson M.W."/>
            <person name="Muller H.G."/>
            <person name="Kugler K."/>
            <person name="Rivarola-Duarte L."/>
            <person name="Spannagl M."/>
            <person name="Mayer K.F.X."/>
            <person name="Lu F.H."/>
            <person name="Bevan M.W."/>
            <person name="Leroy P."/>
            <person name="Li P."/>
            <person name="You F.M."/>
            <person name="Sun Q."/>
            <person name="Liu Z."/>
            <person name="Lyons E."/>
            <person name="Wicker T."/>
            <person name="Salzberg S.L."/>
            <person name="Devos K.M."/>
            <person name="Dvorak J."/>
        </authorList>
    </citation>
    <scope>NUCLEOTIDE SEQUENCE [LARGE SCALE GENOMIC DNA]</scope>
    <source>
        <strain evidence="22">cv. AL8/78</strain>
    </source>
</reference>
<dbReference type="PROSITE" id="PS50011">
    <property type="entry name" value="PROTEIN_KINASE_DOM"/>
    <property type="match status" value="1"/>
</dbReference>
<dbReference type="InterPro" id="IPR000719">
    <property type="entry name" value="Prot_kinase_dom"/>
</dbReference>
<name>A0A453MXY5_AEGTS</name>
<evidence type="ECO:0000313" key="23">
    <source>
        <dbReference type="Proteomes" id="UP000015105"/>
    </source>
</evidence>
<dbReference type="AlphaFoldDB" id="A0A453MXY5"/>
<keyword evidence="7" id="KW-0808">Transferase</keyword>
<comment type="similarity">
    <text evidence="3">In the C-terminal section; belongs to the protein kinase superfamily. Ser/Thr protein kinase family.</text>
</comment>
<evidence type="ECO:0000256" key="16">
    <source>
        <dbReference type="ARBA" id="ARBA00023170"/>
    </source>
</evidence>
<dbReference type="Pfam" id="PF00139">
    <property type="entry name" value="Lectin_legB"/>
    <property type="match status" value="1"/>
</dbReference>
<comment type="similarity">
    <text evidence="2">In the N-terminal section; belongs to the leguminous lectin family.</text>
</comment>
<evidence type="ECO:0000256" key="7">
    <source>
        <dbReference type="ARBA" id="ARBA00022679"/>
    </source>
</evidence>
<keyword evidence="8 20" id="KW-0812">Transmembrane</keyword>
<evidence type="ECO:0000256" key="12">
    <source>
        <dbReference type="ARBA" id="ARBA00022777"/>
    </source>
</evidence>
<dbReference type="SUPFAM" id="SSF56112">
    <property type="entry name" value="Protein kinase-like (PK-like)"/>
    <property type="match status" value="1"/>
</dbReference>
<dbReference type="GO" id="GO:0005886">
    <property type="term" value="C:plasma membrane"/>
    <property type="evidence" value="ECO:0007669"/>
    <property type="project" value="UniProtKB-SubCell"/>
</dbReference>
<reference evidence="22" key="5">
    <citation type="journal article" date="2021" name="G3 (Bethesda)">
        <title>Aegilops tauschii genome assembly Aet v5.0 features greater sequence contiguity and improved annotation.</title>
        <authorList>
            <person name="Wang L."/>
            <person name="Zhu T."/>
            <person name="Rodriguez J.C."/>
            <person name="Deal K.R."/>
            <person name="Dubcovsky J."/>
            <person name="McGuire P.E."/>
            <person name="Lux T."/>
            <person name="Spannagl M."/>
            <person name="Mayer K.F.X."/>
            <person name="Baldrich P."/>
            <person name="Meyers B.C."/>
            <person name="Huo N."/>
            <person name="Gu Y.Q."/>
            <person name="Zhou H."/>
            <person name="Devos K.M."/>
            <person name="Bennetzen J.L."/>
            <person name="Unver T."/>
            <person name="Budak H."/>
            <person name="Gulick P.J."/>
            <person name="Galiba G."/>
            <person name="Kalapos B."/>
            <person name="Nelson D.R."/>
            <person name="Li P."/>
            <person name="You F.M."/>
            <person name="Luo M.C."/>
            <person name="Dvorak J."/>
        </authorList>
    </citation>
    <scope>NUCLEOTIDE SEQUENCE [LARGE SCALE GENOMIC DNA]</scope>
    <source>
        <strain evidence="22">cv. AL8/78</strain>
    </source>
</reference>
<dbReference type="STRING" id="200361.A0A453MXY5"/>
<evidence type="ECO:0000313" key="22">
    <source>
        <dbReference type="EnsemblPlants" id="AET6Gv20142700.1"/>
    </source>
</evidence>
<dbReference type="SMART" id="SM00220">
    <property type="entry name" value="S_TKc"/>
    <property type="match status" value="1"/>
</dbReference>
<dbReference type="EC" id="2.7.11.1" evidence="4"/>
<keyword evidence="14 20" id="KW-1133">Transmembrane helix</keyword>
<dbReference type="GO" id="GO:0005524">
    <property type="term" value="F:ATP binding"/>
    <property type="evidence" value="ECO:0007669"/>
    <property type="project" value="UniProtKB-UniRule"/>
</dbReference>
<evidence type="ECO:0000256" key="5">
    <source>
        <dbReference type="ARBA" id="ARBA00022475"/>
    </source>
</evidence>
<dbReference type="InterPro" id="IPR019825">
    <property type="entry name" value="Lectin_legB_Mn/Ca_BS"/>
</dbReference>
<dbReference type="InterPro" id="IPR011009">
    <property type="entry name" value="Kinase-like_dom_sf"/>
</dbReference>
<evidence type="ECO:0000256" key="4">
    <source>
        <dbReference type="ARBA" id="ARBA00012513"/>
    </source>
</evidence>
<dbReference type="FunFam" id="1.10.510.10:FF:000240">
    <property type="entry name" value="Lectin-domain containing receptor kinase A4.3"/>
    <property type="match status" value="1"/>
</dbReference>
<dbReference type="CDD" id="cd14066">
    <property type="entry name" value="STKc_IRAK"/>
    <property type="match status" value="1"/>
</dbReference>
<dbReference type="Proteomes" id="UP000015105">
    <property type="component" value="Chromosome 6D"/>
</dbReference>